<dbReference type="SMART" id="SM00884">
    <property type="entry name" value="Cullin_Nedd8"/>
    <property type="match status" value="1"/>
</dbReference>
<proteinExistence type="inferred from homology"/>
<dbReference type="InterPro" id="IPR036317">
    <property type="entry name" value="Cullin_homology_sf"/>
</dbReference>
<dbReference type="GO" id="GO:0006511">
    <property type="term" value="P:ubiquitin-dependent protein catabolic process"/>
    <property type="evidence" value="ECO:0007669"/>
    <property type="project" value="InterPro"/>
</dbReference>
<dbReference type="Gene3D" id="1.10.10.10">
    <property type="entry name" value="Winged helix-like DNA-binding domain superfamily/Winged helix DNA-binding domain"/>
    <property type="match status" value="1"/>
</dbReference>
<comment type="caution">
    <text evidence="3">The sequence shown here is derived from an EMBL/GenBank/DDBJ whole genome shotgun (WGS) entry which is preliminary data.</text>
</comment>
<dbReference type="RefSeq" id="XP_060322385.1">
    <property type="nucleotide sequence ID" value="XM_060470511.1"/>
</dbReference>
<dbReference type="InterPro" id="IPR016158">
    <property type="entry name" value="Cullin_homology"/>
</dbReference>
<dbReference type="SUPFAM" id="SSF46785">
    <property type="entry name" value="Winged helix' DNA-binding domain"/>
    <property type="match status" value="1"/>
</dbReference>
<keyword evidence="4" id="KW-1185">Reference proteome</keyword>
<organism evidence="3 4">
    <name type="scientific">Armillaria tabescens</name>
    <name type="common">Ringless honey mushroom</name>
    <name type="synonym">Agaricus tabescens</name>
    <dbReference type="NCBI Taxonomy" id="1929756"/>
    <lineage>
        <taxon>Eukaryota</taxon>
        <taxon>Fungi</taxon>
        <taxon>Dikarya</taxon>
        <taxon>Basidiomycota</taxon>
        <taxon>Agaricomycotina</taxon>
        <taxon>Agaricomycetes</taxon>
        <taxon>Agaricomycetidae</taxon>
        <taxon>Agaricales</taxon>
        <taxon>Marasmiineae</taxon>
        <taxon>Physalacriaceae</taxon>
        <taxon>Desarmillaria</taxon>
    </lineage>
</organism>
<reference evidence="3" key="1">
    <citation type="submission" date="2023-06" db="EMBL/GenBank/DDBJ databases">
        <authorList>
            <consortium name="Lawrence Berkeley National Laboratory"/>
            <person name="Ahrendt S."/>
            <person name="Sahu N."/>
            <person name="Indic B."/>
            <person name="Wong-Bajracharya J."/>
            <person name="Merenyi Z."/>
            <person name="Ke H.-M."/>
            <person name="Monk M."/>
            <person name="Kocsube S."/>
            <person name="Drula E."/>
            <person name="Lipzen A."/>
            <person name="Balint B."/>
            <person name="Henrissat B."/>
            <person name="Andreopoulos B."/>
            <person name="Martin F.M."/>
            <person name="Harder C.B."/>
            <person name="Rigling D."/>
            <person name="Ford K.L."/>
            <person name="Foster G.D."/>
            <person name="Pangilinan J."/>
            <person name="Papanicolaou A."/>
            <person name="Barry K."/>
            <person name="LaButti K."/>
            <person name="Viragh M."/>
            <person name="Koriabine M."/>
            <person name="Yan M."/>
            <person name="Riley R."/>
            <person name="Champramary S."/>
            <person name="Plett K.L."/>
            <person name="Tsai I.J."/>
            <person name="Slot J."/>
            <person name="Sipos G."/>
            <person name="Plett J."/>
            <person name="Nagy L.G."/>
            <person name="Grigoriev I.V."/>
        </authorList>
    </citation>
    <scope>NUCLEOTIDE SEQUENCE</scope>
    <source>
        <strain evidence="3">CCBAS 213</strain>
    </source>
</reference>
<protein>
    <recommendedName>
        <fullName evidence="2">Cullin family profile domain-containing protein</fullName>
    </recommendedName>
</protein>
<evidence type="ECO:0000313" key="4">
    <source>
        <dbReference type="Proteomes" id="UP001175211"/>
    </source>
</evidence>
<dbReference type="GO" id="GO:0031625">
    <property type="term" value="F:ubiquitin protein ligase binding"/>
    <property type="evidence" value="ECO:0007669"/>
    <property type="project" value="InterPro"/>
</dbReference>
<evidence type="ECO:0000256" key="1">
    <source>
        <dbReference type="PROSITE-ProRule" id="PRU00330"/>
    </source>
</evidence>
<dbReference type="InterPro" id="IPR036388">
    <property type="entry name" value="WH-like_DNA-bd_sf"/>
</dbReference>
<dbReference type="EMBL" id="JAUEPS010000121">
    <property type="protein sequence ID" value="KAK0436825.1"/>
    <property type="molecule type" value="Genomic_DNA"/>
</dbReference>
<dbReference type="SUPFAM" id="SSF75632">
    <property type="entry name" value="Cullin homology domain"/>
    <property type="match status" value="1"/>
</dbReference>
<evidence type="ECO:0000313" key="3">
    <source>
        <dbReference type="EMBL" id="KAK0436825.1"/>
    </source>
</evidence>
<evidence type="ECO:0000259" key="2">
    <source>
        <dbReference type="PROSITE" id="PS50069"/>
    </source>
</evidence>
<dbReference type="PANTHER" id="PTHR11932">
    <property type="entry name" value="CULLIN"/>
    <property type="match status" value="1"/>
</dbReference>
<dbReference type="Proteomes" id="UP001175211">
    <property type="component" value="Unassembled WGS sequence"/>
</dbReference>
<dbReference type="Gene3D" id="1.20.1310.10">
    <property type="entry name" value="Cullin Repeats"/>
    <property type="match status" value="1"/>
</dbReference>
<name>A0AA39J627_ARMTA</name>
<dbReference type="InterPro" id="IPR045093">
    <property type="entry name" value="Cullin"/>
</dbReference>
<gene>
    <name evidence="3" type="ORF">EV420DRAFT_1487384</name>
</gene>
<dbReference type="PROSITE" id="PS50069">
    <property type="entry name" value="CULLIN_2"/>
    <property type="match status" value="1"/>
</dbReference>
<comment type="similarity">
    <text evidence="1">Belongs to the cullin family.</text>
</comment>
<dbReference type="InterPro" id="IPR036390">
    <property type="entry name" value="WH_DNA-bd_sf"/>
</dbReference>
<sequence>MIARLRNACRSEYINKLRQMFTDARVSKDLAEQFDDEIFSVITVVVLGSNSLSFNRPSREIYPANERFQKYYQMRHSGELPHQRILVNEESGQYGLDSNFKSKKIRADVDQLIKAERPGQTEAIRAVQEGQKPAIQATIVRHVDCFGLGIMKTQKSMTNQQLVQEAVEQISQRFMPQVPANRKAIDILLEKQCIKREGDVLNIYKEKECYIYICRSRRTCTYSSSDFYDLSPAPGLAVTRTSKVQVGVDTFQLASTMEITKRETIAETTNVI</sequence>
<dbReference type="GeneID" id="85354059"/>
<accession>A0AA39J627</accession>
<dbReference type="InterPro" id="IPR019559">
    <property type="entry name" value="Cullin_neddylation_domain"/>
</dbReference>
<feature type="domain" description="Cullin family profile" evidence="2">
    <location>
        <begin position="1"/>
        <end position="79"/>
    </location>
</feature>
<dbReference type="Pfam" id="PF10557">
    <property type="entry name" value="Cullin_Nedd8"/>
    <property type="match status" value="1"/>
</dbReference>
<dbReference type="AlphaFoldDB" id="A0AA39J627"/>